<dbReference type="Proteomes" id="UP001176961">
    <property type="component" value="Unassembled WGS sequence"/>
</dbReference>
<name>A0AA36MBI3_CYLNA</name>
<keyword evidence="1" id="KW-1133">Transmembrane helix</keyword>
<protein>
    <recommendedName>
        <fullName evidence="2">7TM GPCR serpentine receptor class x (Srx) domain-containing protein</fullName>
    </recommendedName>
</protein>
<evidence type="ECO:0000313" key="3">
    <source>
        <dbReference type="EMBL" id="CAJ0605931.1"/>
    </source>
</evidence>
<evidence type="ECO:0000256" key="1">
    <source>
        <dbReference type="SAM" id="Phobius"/>
    </source>
</evidence>
<dbReference type="AlphaFoldDB" id="A0AA36MBI3"/>
<keyword evidence="1" id="KW-0472">Membrane</keyword>
<organism evidence="3 4">
    <name type="scientific">Cylicocyclus nassatus</name>
    <name type="common">Nematode worm</name>
    <dbReference type="NCBI Taxonomy" id="53992"/>
    <lineage>
        <taxon>Eukaryota</taxon>
        <taxon>Metazoa</taxon>
        <taxon>Ecdysozoa</taxon>
        <taxon>Nematoda</taxon>
        <taxon>Chromadorea</taxon>
        <taxon>Rhabditida</taxon>
        <taxon>Rhabditina</taxon>
        <taxon>Rhabditomorpha</taxon>
        <taxon>Strongyloidea</taxon>
        <taxon>Strongylidae</taxon>
        <taxon>Cylicocyclus</taxon>
    </lineage>
</organism>
<dbReference type="Pfam" id="PF10328">
    <property type="entry name" value="7TM_GPCR_Srx"/>
    <property type="match status" value="1"/>
</dbReference>
<dbReference type="InterPro" id="IPR019430">
    <property type="entry name" value="7TM_GPCR_serpentine_rcpt_Srx"/>
</dbReference>
<evidence type="ECO:0000259" key="2">
    <source>
        <dbReference type="Pfam" id="PF10328"/>
    </source>
</evidence>
<accession>A0AA36MBI3</accession>
<comment type="caution">
    <text evidence="3">The sequence shown here is derived from an EMBL/GenBank/DDBJ whole genome shotgun (WGS) entry which is preliminary data.</text>
</comment>
<keyword evidence="4" id="KW-1185">Reference proteome</keyword>
<sequence length="174" mass="20455">MKGGGKDSGYEDIRVNDWFAEGCAFYFVLDTLQFSFERAPCGLFFTQYFLFYFSTLVFASTSALDLLTALGIYCYYKNNTMAARRFNHNDVMFFAQLLPVLHVQRSANRMFSSQYLSGSGLPRSSWRFPHFYIYHASHPFFGWIPEAMWQFEYGMYLILLSKKCGVYYYTLMLF</sequence>
<gene>
    <name evidence="3" type="ORF">CYNAS_LOCUS17914</name>
</gene>
<dbReference type="EMBL" id="CATQJL010000316">
    <property type="protein sequence ID" value="CAJ0605931.1"/>
    <property type="molecule type" value="Genomic_DNA"/>
</dbReference>
<proteinExistence type="predicted"/>
<reference evidence="3" key="1">
    <citation type="submission" date="2023-07" db="EMBL/GenBank/DDBJ databases">
        <authorList>
            <consortium name="CYATHOMIX"/>
        </authorList>
    </citation>
    <scope>NUCLEOTIDE SEQUENCE</scope>
    <source>
        <strain evidence="3">N/A</strain>
    </source>
</reference>
<feature type="domain" description="7TM GPCR serpentine receptor class x (Srx)" evidence="2">
    <location>
        <begin position="19"/>
        <end position="97"/>
    </location>
</feature>
<feature type="transmembrane region" description="Helical" evidence="1">
    <location>
        <begin position="49"/>
        <end position="76"/>
    </location>
</feature>
<evidence type="ECO:0000313" key="4">
    <source>
        <dbReference type="Proteomes" id="UP001176961"/>
    </source>
</evidence>
<keyword evidence="1" id="KW-0812">Transmembrane</keyword>